<evidence type="ECO:0000313" key="2">
    <source>
        <dbReference type="EMBL" id="ELQ75496.1"/>
    </source>
</evidence>
<dbReference type="HOGENOM" id="CLU_2086473_0_0_1"/>
<sequence length="117" mass="13106">MQTMPQGSTVDFNATYCHNNTNQEQVVFEHVPCANLMPGFPPTTNQWKRKINYNFSYPSPSKQVKTESSRSEILIALLNQSDEDLNPYVPSNKDNPSTSNDEEEASSQPAPLPTNNT</sequence>
<proteinExistence type="predicted"/>
<evidence type="ECO:0000256" key="1">
    <source>
        <dbReference type="SAM" id="MobiDB-lite"/>
    </source>
</evidence>
<gene>
    <name evidence="2" type="ORF">THOM_1536</name>
</gene>
<name>L7JWQ4_TRAHO</name>
<dbReference type="Proteomes" id="UP000011185">
    <property type="component" value="Unassembled WGS sequence"/>
</dbReference>
<dbReference type="VEuPathDB" id="MicrosporidiaDB:THOM_1536"/>
<keyword evidence="3" id="KW-1185">Reference proteome</keyword>
<reference evidence="2 3" key="1">
    <citation type="journal article" date="2012" name="PLoS Pathog.">
        <title>The genome of the obligate intracellular parasite Trachipleistophora hominis: new insights into microsporidian genome dynamics and reductive evolution.</title>
        <authorList>
            <person name="Heinz E."/>
            <person name="Williams T.A."/>
            <person name="Nakjang S."/>
            <person name="Noel C.J."/>
            <person name="Swan D.C."/>
            <person name="Goldberg A.V."/>
            <person name="Harris S.R."/>
            <person name="Weinmaier T."/>
            <person name="Markert S."/>
            <person name="Becher D."/>
            <person name="Bernhardt J."/>
            <person name="Dagan T."/>
            <person name="Hacker C."/>
            <person name="Lucocq J.M."/>
            <person name="Schweder T."/>
            <person name="Rattei T."/>
            <person name="Hall N."/>
            <person name="Hirt R.P."/>
            <person name="Embley T.M."/>
        </authorList>
    </citation>
    <scope>NUCLEOTIDE SEQUENCE [LARGE SCALE GENOMIC DNA]</scope>
</reference>
<dbReference type="AlphaFoldDB" id="L7JWQ4"/>
<evidence type="ECO:0000313" key="3">
    <source>
        <dbReference type="Proteomes" id="UP000011185"/>
    </source>
</evidence>
<dbReference type="InParanoid" id="L7JWQ4"/>
<dbReference type="EMBL" id="JH993952">
    <property type="protein sequence ID" value="ELQ75496.1"/>
    <property type="molecule type" value="Genomic_DNA"/>
</dbReference>
<accession>L7JWQ4</accession>
<protein>
    <submittedName>
        <fullName evidence="2">Uncharacterized protein</fullName>
    </submittedName>
</protein>
<organism evidence="2 3">
    <name type="scientific">Trachipleistophora hominis</name>
    <name type="common">Microsporidian parasite</name>
    <dbReference type="NCBI Taxonomy" id="72359"/>
    <lineage>
        <taxon>Eukaryota</taxon>
        <taxon>Fungi</taxon>
        <taxon>Fungi incertae sedis</taxon>
        <taxon>Microsporidia</taxon>
        <taxon>Pleistophoridae</taxon>
        <taxon>Trachipleistophora</taxon>
    </lineage>
</organism>
<feature type="compositionally biased region" description="Polar residues" evidence="1">
    <location>
        <begin position="106"/>
        <end position="117"/>
    </location>
</feature>
<feature type="region of interest" description="Disordered" evidence="1">
    <location>
        <begin position="81"/>
        <end position="117"/>
    </location>
</feature>